<dbReference type="AlphaFoldDB" id="X1AV62"/>
<dbReference type="EMBL" id="BART01006447">
    <property type="protein sequence ID" value="GAG63731.1"/>
    <property type="molecule type" value="Genomic_DNA"/>
</dbReference>
<comment type="caution">
    <text evidence="2">The sequence shown here is derived from an EMBL/GenBank/DDBJ whole genome shotgun (WGS) entry which is preliminary data.</text>
</comment>
<protein>
    <submittedName>
        <fullName evidence="2">Uncharacterized protein</fullName>
    </submittedName>
</protein>
<proteinExistence type="predicted"/>
<keyword evidence="1" id="KW-0812">Transmembrane</keyword>
<organism evidence="2">
    <name type="scientific">marine sediment metagenome</name>
    <dbReference type="NCBI Taxonomy" id="412755"/>
    <lineage>
        <taxon>unclassified sequences</taxon>
        <taxon>metagenomes</taxon>
        <taxon>ecological metagenomes</taxon>
    </lineage>
</organism>
<feature type="transmembrane region" description="Helical" evidence="1">
    <location>
        <begin position="6"/>
        <end position="28"/>
    </location>
</feature>
<accession>X1AV62</accession>
<gene>
    <name evidence="2" type="ORF">S01H4_14706</name>
</gene>
<evidence type="ECO:0000313" key="2">
    <source>
        <dbReference type="EMBL" id="GAG63731.1"/>
    </source>
</evidence>
<sequence length="51" mass="5430">MAKGKGLAVLALIIGISGLGLGLYSIVFPQGRASGIQKTWFIYDSCKIFEP</sequence>
<keyword evidence="1" id="KW-1133">Transmembrane helix</keyword>
<evidence type="ECO:0000256" key="1">
    <source>
        <dbReference type="SAM" id="Phobius"/>
    </source>
</evidence>
<keyword evidence="1" id="KW-0472">Membrane</keyword>
<name>X1AV62_9ZZZZ</name>
<reference evidence="2" key="1">
    <citation type="journal article" date="2014" name="Front. Microbiol.">
        <title>High frequency of phylogenetically diverse reductive dehalogenase-homologous genes in deep subseafloor sedimentary metagenomes.</title>
        <authorList>
            <person name="Kawai M."/>
            <person name="Futagami T."/>
            <person name="Toyoda A."/>
            <person name="Takaki Y."/>
            <person name="Nishi S."/>
            <person name="Hori S."/>
            <person name="Arai W."/>
            <person name="Tsubouchi T."/>
            <person name="Morono Y."/>
            <person name="Uchiyama I."/>
            <person name="Ito T."/>
            <person name="Fujiyama A."/>
            <person name="Inagaki F."/>
            <person name="Takami H."/>
        </authorList>
    </citation>
    <scope>NUCLEOTIDE SEQUENCE</scope>
    <source>
        <strain evidence="2">Expedition CK06-06</strain>
    </source>
</reference>